<gene>
    <name evidence="5" type="ORF">HW347_10240</name>
</gene>
<feature type="domain" description="F5/8 type C" evidence="3">
    <location>
        <begin position="154"/>
        <end position="305"/>
    </location>
</feature>
<dbReference type="InterPro" id="IPR011889">
    <property type="entry name" value="Liste_lipo_26"/>
</dbReference>
<evidence type="ECO:0000313" key="5">
    <source>
        <dbReference type="EMBL" id="MBT2161646.1"/>
    </source>
</evidence>
<organism evidence="5 6">
    <name type="scientific">Zobellia barbeyronii</name>
    <dbReference type="NCBI Taxonomy" id="2748009"/>
    <lineage>
        <taxon>Bacteria</taxon>
        <taxon>Pseudomonadati</taxon>
        <taxon>Bacteroidota</taxon>
        <taxon>Flavobacteriia</taxon>
        <taxon>Flavobacteriales</taxon>
        <taxon>Flavobacteriaceae</taxon>
        <taxon>Zobellia</taxon>
    </lineage>
</organism>
<feature type="domain" description="PKD" evidence="4">
    <location>
        <begin position="1393"/>
        <end position="1430"/>
    </location>
</feature>
<dbReference type="RefSeq" id="WP_214611790.1">
    <property type="nucleotide sequence ID" value="NZ_JACATN010000003.1"/>
</dbReference>
<dbReference type="InterPro" id="IPR026444">
    <property type="entry name" value="Secre_tail"/>
</dbReference>
<keyword evidence="6" id="KW-1185">Reference proteome</keyword>
<keyword evidence="1 2" id="KW-0732">Signal</keyword>
<evidence type="ECO:0000313" key="6">
    <source>
        <dbReference type="Proteomes" id="UP000740413"/>
    </source>
</evidence>
<dbReference type="NCBIfam" id="TIGR02167">
    <property type="entry name" value="Liste_lipo_26"/>
    <property type="match status" value="2"/>
</dbReference>
<protein>
    <submittedName>
        <fullName evidence="5">BspA family leucine-rich repeat surface protein</fullName>
    </submittedName>
</protein>
<feature type="signal peptide" evidence="2">
    <location>
        <begin position="1"/>
        <end position="23"/>
    </location>
</feature>
<feature type="domain" description="F5/8 type C" evidence="3">
    <location>
        <begin position="461"/>
        <end position="575"/>
    </location>
</feature>
<dbReference type="Gene3D" id="2.60.40.10">
    <property type="entry name" value="Immunoglobulins"/>
    <property type="match status" value="1"/>
</dbReference>
<dbReference type="InterPro" id="IPR005046">
    <property type="entry name" value="DUF285"/>
</dbReference>
<dbReference type="InterPro" id="IPR035986">
    <property type="entry name" value="PKD_dom_sf"/>
</dbReference>
<dbReference type="Pfam" id="PF03382">
    <property type="entry name" value="DUF285"/>
    <property type="match status" value="3"/>
</dbReference>
<dbReference type="InterPro" id="IPR000421">
    <property type="entry name" value="FA58C"/>
</dbReference>
<dbReference type="PROSITE" id="PS50093">
    <property type="entry name" value="PKD"/>
    <property type="match status" value="2"/>
</dbReference>
<reference evidence="6" key="1">
    <citation type="submission" date="2023-07" db="EMBL/GenBank/DDBJ databases">
        <title>Zobellia barbeyronii sp. nov., a new marine flavobacterium, isolated from green and red algae.</title>
        <authorList>
            <person name="Nedashkovskaya O.I."/>
            <person name="Otstavnykh N."/>
            <person name="Zhukova N."/>
            <person name="Guzev K."/>
            <person name="Chausova V."/>
            <person name="Tekutyeva L."/>
            <person name="Mikhailov V."/>
            <person name="Isaeva M."/>
        </authorList>
    </citation>
    <scope>NUCLEOTIDE SEQUENCE [LARGE SCALE GENOMIC DNA]</scope>
    <source>
        <strain evidence="6">KMM 6746</strain>
    </source>
</reference>
<comment type="caution">
    <text evidence="5">The sequence shown here is derived from an EMBL/GenBank/DDBJ whole genome shotgun (WGS) entry which is preliminary data.</text>
</comment>
<feature type="domain" description="F5/8 type C" evidence="3">
    <location>
        <begin position="596"/>
        <end position="741"/>
    </location>
</feature>
<dbReference type="InterPro" id="IPR000601">
    <property type="entry name" value="PKD_dom"/>
</dbReference>
<dbReference type="SUPFAM" id="SSF49299">
    <property type="entry name" value="PKD domain"/>
    <property type="match status" value="1"/>
</dbReference>
<feature type="domain" description="F5/8 type C" evidence="3">
    <location>
        <begin position="315"/>
        <end position="429"/>
    </location>
</feature>
<dbReference type="SUPFAM" id="SSF141571">
    <property type="entry name" value="Pentapeptide repeat-like"/>
    <property type="match status" value="1"/>
</dbReference>
<sequence length="1729" mass="192928">MKKLYIKTQFLFFLLGISLSASAQSYCLELNPPFGLVPENIVANSDDGNGPCNVMDGNFYSRWSSNGIGEWISFDLGAAMNVGGVEIAFFSGNNRASIFSLEVSIDGKNWSTVLESQSSSGASTNLEEFKFSTQNIRYLRYVGQGNSQENNNWNSITEFRINEPRIPEIECLDLSPSSGLVPNRIVAVSDDGNGLCNLMDNDLTSYWSSNVLGESITFELTGFKDVDQVEIAFLYGETRVSVFDILVSVDGVNWTTVLKDRSSSGTSLDLEKFNFPFQSTKYLRYTVQGNSQDNNALNGITEFRIDESVLPESNCLEINPPFGLVPENIVANSDDGNGPCNVMDGNFYSRWSSNGLGEWISFDFGEPKNVGGVEIAFFSGNNRASIFDLEVSIDGENWSTVLENQSSSGASTNLEEIQFSTQNIRYLRYVGQGNSQENNNWNSITEFRINEPRIPEIECFDSSPSSGLVPNRIVAVSDEGNGPCNVMDNDLVSYWSSNFSSKSITFEMDGSSDVDQVEIAFLSGDISASVFDISVSDDGANWTTVLKDGSSSGASLALEKFNFPVRNTKYLRYTAQDSQDNNDLEGVTEFRINKFVLPERDCLDSSPSTGIALVRISVSSDDGNGPCNVMDGNYYSRWSSNGLGEWMTFDLGETKNVSDVEIAFFSGNRRTSLFDLAVSDDGSNWTNVLEGQRSSGNSISLEAYSFPLQSVRYLRYIGQGNSQENNNWNSISEFRINEAEMNEFRPFVTTWKTDNPGISGDNQITIPTFPEENYNYSVNWGDGSTNVNVGGNITHTYETPGIYEVSISGDFPRIYFNAGFEQTENVDELKIISVNQWGNVKWTSMESAFTDCRNLDVVASDIPNLTKVYSLASMFEGCDALVGNSSFDNWDVGNVVDMFRTFTTAKSFNQNLNKWDVSQVENMQYMFFGTTLFNAPIGAWDVGSVTKMSHMFNDSYKFNQDISEWDVSNVTKMNNMFKSAYEFNQNIGSWDVGNVQNMSEMFQYASKFNQDIGKWDVSQVEIMFSMFHSSKAFNQDIGDWDISGLTGSFGLQNMFNGQTEMSFENYDKLLLGWSTLSADERRIPRDVYFSANNLTFCLGKEVRQILVNDYGWHIKDSGQMADCIDSSSFVTTWKTNNNGVSRYNEVRIPASGMDYNYNVDWGDDTSNSGVTGEITHKYRTGGVFQISITGIFPKMNWSTFGDNEKLISIDHWGDIKWSSMEYAFANCKDLKIVATDTPDLSNVISLSHMFSGVDNIGTNLSTWDFSNISNMDYMFSYSDFFDSDISSWNISNVTTMNNMFQGASLSNKNYDALLNGWSSQTLKNGVIFNAGNSQYCQGQEARQKLINDFGWSITDAGKSNCNDPIIRPFITTWKTDNVGASADNQIKIPIYAPEIYNYSVDWGDGTSDIGITGSKTHTYEVPGVYQISISGAFPRIFMEESYKSDSYKLISVDQWGDQIWTGMSQAFQDCKNLHILASDIPDLRDVTSFRRMFVNATSMNEDISGWDTNDVLDMSYMFLNADSFNQDISSWDTSNVNSMSHMFLDANSFNQDLSSFNISNTKDLSKMFSGSGLSSLNYDKTLIGWAQQEELTQYITLDATNITYCASEDARQQLIDIYDWTINDGGISCDDSDMSLTSINAKGSIINTTTLTPNPVIAETILSFEKPVQLTEINIFDVSGRLVHSYSGSAVSDDGAYLLNVEELPSGTYFIRSLDAQGEQYQKQMVINK</sequence>
<dbReference type="Pfam" id="PF00754">
    <property type="entry name" value="F5_F8_type_C"/>
    <property type="match status" value="5"/>
</dbReference>
<dbReference type="InterPro" id="IPR008979">
    <property type="entry name" value="Galactose-bd-like_sf"/>
</dbReference>
<evidence type="ECO:0000256" key="1">
    <source>
        <dbReference type="ARBA" id="ARBA00022729"/>
    </source>
</evidence>
<dbReference type="PANTHER" id="PTHR46306:SF1">
    <property type="entry name" value="BTB_POZ DOMAIN-CONTAINING PROTEIN 9"/>
    <property type="match status" value="1"/>
</dbReference>
<dbReference type="Pfam" id="PF18962">
    <property type="entry name" value="Por_Secre_tail"/>
    <property type="match status" value="1"/>
</dbReference>
<dbReference type="CDD" id="cd00146">
    <property type="entry name" value="PKD"/>
    <property type="match status" value="1"/>
</dbReference>
<dbReference type="PANTHER" id="PTHR46306">
    <property type="entry name" value="BTB/POZ DOMAIN-CONTAINING PROTEIN 9"/>
    <property type="match status" value="1"/>
</dbReference>
<evidence type="ECO:0000256" key="2">
    <source>
        <dbReference type="SAM" id="SignalP"/>
    </source>
</evidence>
<feature type="domain" description="F5/8 type C" evidence="3">
    <location>
        <begin position="14"/>
        <end position="141"/>
    </location>
</feature>
<evidence type="ECO:0000259" key="4">
    <source>
        <dbReference type="PROSITE" id="PS50093"/>
    </source>
</evidence>
<dbReference type="PROSITE" id="PS50022">
    <property type="entry name" value="FA58C_3"/>
    <property type="match status" value="5"/>
</dbReference>
<dbReference type="EMBL" id="JACATN010000003">
    <property type="protein sequence ID" value="MBT2161646.1"/>
    <property type="molecule type" value="Genomic_DNA"/>
</dbReference>
<dbReference type="Gene3D" id="2.60.120.260">
    <property type="entry name" value="Galactose-binding domain-like"/>
    <property type="match status" value="5"/>
</dbReference>
<name>A0ABS5WE15_9FLAO</name>
<dbReference type="InterPro" id="IPR013783">
    <property type="entry name" value="Ig-like_fold"/>
</dbReference>
<dbReference type="Proteomes" id="UP000740413">
    <property type="component" value="Unassembled WGS sequence"/>
</dbReference>
<feature type="domain" description="PKD" evidence="4">
    <location>
        <begin position="770"/>
        <end position="808"/>
    </location>
</feature>
<dbReference type="SUPFAM" id="SSF49785">
    <property type="entry name" value="Galactose-binding domain-like"/>
    <property type="match status" value="5"/>
</dbReference>
<dbReference type="InterPro" id="IPR052407">
    <property type="entry name" value="BTB_POZ_domain_cont_9"/>
</dbReference>
<dbReference type="NCBIfam" id="TIGR04183">
    <property type="entry name" value="Por_Secre_tail"/>
    <property type="match status" value="1"/>
</dbReference>
<evidence type="ECO:0000259" key="3">
    <source>
        <dbReference type="PROSITE" id="PS50022"/>
    </source>
</evidence>
<proteinExistence type="predicted"/>
<accession>A0ABS5WE15</accession>
<feature type="chain" id="PRO_5046268635" evidence="2">
    <location>
        <begin position="24"/>
        <end position="1729"/>
    </location>
</feature>